<sequence length="86" mass="9300">MAIKIEVFKTDSCPHCPAAVSAAENAKAKFGDQIDVEIVNANDPANIDRAREYRIMAVPTVVIDGEVVFIGAPSDDELIEKLESLL</sequence>
<evidence type="ECO:0000313" key="5">
    <source>
        <dbReference type="Proteomes" id="UP000323439"/>
    </source>
</evidence>
<accession>A0A1G5UXJ1</accession>
<evidence type="ECO:0000259" key="3">
    <source>
        <dbReference type="PROSITE" id="PS51352"/>
    </source>
</evidence>
<dbReference type="RefSeq" id="WP_149730776.1">
    <property type="nucleotide sequence ID" value="NZ_FMXB01000001.1"/>
</dbReference>
<dbReference type="STRING" id="230361.sm9_1764"/>
<dbReference type="InterPro" id="IPR013766">
    <property type="entry name" value="Thioredoxin_domain"/>
</dbReference>
<gene>
    <name evidence="4" type="ORF">SAMN02910315_00123</name>
</gene>
<keyword evidence="2" id="KW-0249">Electron transport</keyword>
<evidence type="ECO:0000313" key="4">
    <source>
        <dbReference type="EMBL" id="SDA37475.1"/>
    </source>
</evidence>
<evidence type="ECO:0000256" key="1">
    <source>
        <dbReference type="ARBA" id="ARBA00007787"/>
    </source>
</evidence>
<reference evidence="4 5" key="1">
    <citation type="submission" date="2016-10" db="EMBL/GenBank/DDBJ databases">
        <authorList>
            <person name="Varghese N."/>
            <person name="Submissions S."/>
        </authorList>
    </citation>
    <scope>NUCLEOTIDE SEQUENCE [LARGE SCALE GENOMIC DNA]</scope>
    <source>
        <strain evidence="4 5">DSM 16643</strain>
    </source>
</reference>
<dbReference type="PANTHER" id="PTHR37170">
    <property type="entry name" value="GLUTAREDOXIN-RELATED"/>
    <property type="match status" value="1"/>
</dbReference>
<dbReference type="AlphaFoldDB" id="A0A1G5UXJ1"/>
<dbReference type="InterPro" id="IPR012336">
    <property type="entry name" value="Thioredoxin-like_fold"/>
</dbReference>
<proteinExistence type="inferred from homology"/>
<dbReference type="Pfam" id="PF13192">
    <property type="entry name" value="Thioredoxin_3"/>
    <property type="match status" value="1"/>
</dbReference>
<comment type="similarity">
    <text evidence="1">Belongs to the glutaredoxin family.</text>
</comment>
<name>A0A1G5UXJ1_9EURY</name>
<dbReference type="Proteomes" id="UP000323439">
    <property type="component" value="Unassembled WGS sequence"/>
</dbReference>
<dbReference type="OrthoDB" id="35385at2157"/>
<dbReference type="InterPro" id="IPR036249">
    <property type="entry name" value="Thioredoxin-like_sf"/>
</dbReference>
<feature type="domain" description="Thioredoxin" evidence="3">
    <location>
        <begin position="1"/>
        <end position="86"/>
    </location>
</feature>
<organism evidence="4 5">
    <name type="scientific">Methanobrevibacter millerae</name>
    <dbReference type="NCBI Taxonomy" id="230361"/>
    <lineage>
        <taxon>Archaea</taxon>
        <taxon>Methanobacteriati</taxon>
        <taxon>Methanobacteriota</taxon>
        <taxon>Methanomada group</taxon>
        <taxon>Methanobacteria</taxon>
        <taxon>Methanobacteriales</taxon>
        <taxon>Methanobacteriaceae</taxon>
        <taxon>Methanobrevibacter</taxon>
    </lineage>
</organism>
<evidence type="ECO:0000256" key="2">
    <source>
        <dbReference type="ARBA" id="ARBA00022982"/>
    </source>
</evidence>
<dbReference type="PROSITE" id="PS51354">
    <property type="entry name" value="GLUTAREDOXIN_2"/>
    <property type="match status" value="1"/>
</dbReference>
<keyword evidence="5" id="KW-1185">Reference proteome</keyword>
<dbReference type="Gene3D" id="3.40.30.10">
    <property type="entry name" value="Glutaredoxin"/>
    <property type="match status" value="1"/>
</dbReference>
<dbReference type="EMBL" id="FMXB01000001">
    <property type="protein sequence ID" value="SDA37475.1"/>
    <property type="molecule type" value="Genomic_DNA"/>
</dbReference>
<dbReference type="PROSITE" id="PS51352">
    <property type="entry name" value="THIOREDOXIN_2"/>
    <property type="match status" value="1"/>
</dbReference>
<dbReference type="SUPFAM" id="SSF52833">
    <property type="entry name" value="Thioredoxin-like"/>
    <property type="match status" value="1"/>
</dbReference>
<keyword evidence="2" id="KW-0813">Transport</keyword>
<protein>
    <submittedName>
        <fullName evidence="4">Small redox-active disulfide protein 1</fullName>
    </submittedName>
</protein>
<dbReference type="PANTHER" id="PTHR37170:SF1">
    <property type="entry name" value="GLUTAREDOXIN-LIKE PROTEIN"/>
    <property type="match status" value="1"/>
</dbReference>